<dbReference type="EC" id="2.3.1.-" evidence="2"/>
<dbReference type="InterPro" id="IPR016181">
    <property type="entry name" value="Acyl_CoA_acyltransferase"/>
</dbReference>
<dbReference type="GO" id="GO:0016747">
    <property type="term" value="F:acyltransferase activity, transferring groups other than amino-acyl groups"/>
    <property type="evidence" value="ECO:0007669"/>
    <property type="project" value="InterPro"/>
</dbReference>
<dbReference type="AlphaFoldDB" id="A0A941I3D5"/>
<protein>
    <submittedName>
        <fullName evidence="2">GNAT family N-acetyltransferase</fullName>
        <ecNumber evidence="2">2.3.1.-</ecNumber>
    </submittedName>
</protein>
<dbReference type="EMBL" id="JAGSPM010000002">
    <property type="protein sequence ID" value="MBR7745909.1"/>
    <property type="molecule type" value="Genomic_DNA"/>
</dbReference>
<feature type="domain" description="N-acetyltransferase" evidence="1">
    <location>
        <begin position="16"/>
        <end position="163"/>
    </location>
</feature>
<accession>A0A941I3D5</accession>
<name>A0A941I3D5_9BURK</name>
<dbReference type="RefSeq" id="WP_212683265.1">
    <property type="nucleotide sequence ID" value="NZ_JAGSPM010000002.1"/>
</dbReference>
<dbReference type="Proteomes" id="UP000680158">
    <property type="component" value="Unassembled WGS sequence"/>
</dbReference>
<dbReference type="CDD" id="cd04301">
    <property type="entry name" value="NAT_SF"/>
    <property type="match status" value="1"/>
</dbReference>
<keyword evidence="3" id="KW-1185">Reference proteome</keyword>
<comment type="caution">
    <text evidence="2">The sequence shown here is derived from an EMBL/GenBank/DDBJ whole genome shotgun (WGS) entry which is preliminary data.</text>
</comment>
<dbReference type="CDD" id="cd09854">
    <property type="entry name" value="PIN_VapC-like"/>
    <property type="match status" value="1"/>
</dbReference>
<reference evidence="2 3" key="1">
    <citation type="submission" date="2021-04" db="EMBL/GenBank/DDBJ databases">
        <title>novel species isolated from subtropical streams in China.</title>
        <authorList>
            <person name="Lu H."/>
        </authorList>
    </citation>
    <scope>NUCLEOTIDE SEQUENCE [LARGE SCALE GENOMIC DNA]</scope>
    <source>
        <strain evidence="2 3">BYS107W</strain>
    </source>
</reference>
<evidence type="ECO:0000259" key="1">
    <source>
        <dbReference type="PROSITE" id="PS51186"/>
    </source>
</evidence>
<organism evidence="2 3">
    <name type="scientific">Undibacterium baiyunense</name>
    <dbReference type="NCBI Taxonomy" id="2828731"/>
    <lineage>
        <taxon>Bacteria</taxon>
        <taxon>Pseudomonadati</taxon>
        <taxon>Pseudomonadota</taxon>
        <taxon>Betaproteobacteria</taxon>
        <taxon>Burkholderiales</taxon>
        <taxon>Oxalobacteraceae</taxon>
        <taxon>Undibacterium</taxon>
    </lineage>
</organism>
<gene>
    <name evidence="2" type="ORF">KDM92_04900</name>
</gene>
<keyword evidence="2" id="KW-0808">Transferase</keyword>
<dbReference type="Pfam" id="PF00583">
    <property type="entry name" value="Acetyltransf_1"/>
    <property type="match status" value="1"/>
</dbReference>
<evidence type="ECO:0000313" key="2">
    <source>
        <dbReference type="EMBL" id="MBR7745909.1"/>
    </source>
</evidence>
<dbReference type="InterPro" id="IPR000182">
    <property type="entry name" value="GNAT_dom"/>
</dbReference>
<sequence length="725" mass="80317">MTIQIIASDNKYEILERYDDVAPFLEQVVRAADAHRNALGFFAESVFHDFARKERLLIITERSPTGLRYIGHLLFRPQYPRAHVMQMLTLPEFKRRGLASRLLDHLRAQLTRNGFISIYARVAEDLVESNEFWHKQDFYVQRVERGGDTRKRQIHVRCHELASPQLFPASGIDAGNPLGLNTSAKDVVPLFLLDLNVLFDVAPRRPRHNEVASLFQAERSNFCRLAISTEIRDELQRTAHVGRTDPMAAFISLYPAFPIIEAKDSGKLLNELGALIFPDRFKNNLLTANDRSDLRHVATVIQHGLAGLITNDQAILSAAHAVQKRYSIEIVSPAAFRIEGDVPNASAEFDTQQDVTLSLQEALPADEAAVRALLSKLTLSGSSIASGWMPIDPQGRIAKCCAVWQDGVLVGYATWAAKSGVGTVTIRIAVDEASPQALNAARILLIYMLDSLTIKGSQSIRLELPPNQSHVRELAAGFGFHSTGDTACLTKLVLGNVLTETNWQEKQSELSAKCGLKLPVTAPKYRNADQPIQVLTPNGNQTHVSLDLLETLLSPALLCLPGRPAVLTPIQNMFADGLLGSSPQASLLPRATASLFQDRHYLSDPRTLRHFKRGTIILFYESTRGNGRAAVVAIGRVREAYLRPADMFDSDGLEHSVLTTHTLDRIGKSKMKTVTVFDNIFTLPRSVPLTTLRRIGCGNSNHLITTRPLTDVQFQEILTEAFSRG</sequence>
<dbReference type="SUPFAM" id="SSF55729">
    <property type="entry name" value="Acyl-CoA N-acyltransferases (Nat)"/>
    <property type="match status" value="1"/>
</dbReference>
<dbReference type="PROSITE" id="PS51186">
    <property type="entry name" value="GNAT"/>
    <property type="match status" value="1"/>
</dbReference>
<proteinExistence type="predicted"/>
<evidence type="ECO:0000313" key="3">
    <source>
        <dbReference type="Proteomes" id="UP000680158"/>
    </source>
</evidence>
<dbReference type="Gene3D" id="3.40.630.30">
    <property type="match status" value="2"/>
</dbReference>
<keyword evidence="2" id="KW-0012">Acyltransferase</keyword>